<protein>
    <recommendedName>
        <fullName evidence="4">Glycosyltransferase 2-like domain-containing protein</fullName>
    </recommendedName>
</protein>
<comment type="caution">
    <text evidence="5">The sequence shown here is derived from an EMBL/GenBank/DDBJ whole genome shotgun (WGS) entry which is preliminary data.</text>
</comment>
<evidence type="ECO:0000259" key="4">
    <source>
        <dbReference type="Pfam" id="PF00535"/>
    </source>
</evidence>
<proteinExistence type="inferred from homology"/>
<dbReference type="Proteomes" id="UP000179270">
    <property type="component" value="Unassembled WGS sequence"/>
</dbReference>
<dbReference type="SUPFAM" id="SSF53448">
    <property type="entry name" value="Nucleotide-diphospho-sugar transferases"/>
    <property type="match status" value="1"/>
</dbReference>
<sequence>MKISVVIPAYNEEKYIRNNLKSLQQQEVNPDEIILVDNLSKDKTISIAKEFNVKIIEKGTAGIGNARNIGFNAAQYEIIARCDADTIVPPDWLKKIKQNFAKNIDALVGPVNYYDVFPQNTINSKIFIHFIKICLGHYPMLGLNMILTKKMWEKVKDKVCLDDKIVHEDIDLAIHVNKQGGIIAYDPTLIVQSSGRRIKNNFFSFFIEYPTRLIKTFKAPHL</sequence>
<dbReference type="EMBL" id="MGAF01000006">
    <property type="protein sequence ID" value="OGK42629.1"/>
    <property type="molecule type" value="Genomic_DNA"/>
</dbReference>
<dbReference type="InterPro" id="IPR001173">
    <property type="entry name" value="Glyco_trans_2-like"/>
</dbReference>
<dbReference type="Pfam" id="PF00535">
    <property type="entry name" value="Glycos_transf_2"/>
    <property type="match status" value="1"/>
</dbReference>
<evidence type="ECO:0000256" key="3">
    <source>
        <dbReference type="ARBA" id="ARBA00022679"/>
    </source>
</evidence>
<accession>A0A1F7IGZ6</accession>
<feature type="domain" description="Glycosyltransferase 2-like" evidence="4">
    <location>
        <begin position="4"/>
        <end position="121"/>
    </location>
</feature>
<evidence type="ECO:0000256" key="1">
    <source>
        <dbReference type="ARBA" id="ARBA00006739"/>
    </source>
</evidence>
<dbReference type="InterPro" id="IPR029044">
    <property type="entry name" value="Nucleotide-diphossugar_trans"/>
</dbReference>
<evidence type="ECO:0000313" key="5">
    <source>
        <dbReference type="EMBL" id="OGK42629.1"/>
    </source>
</evidence>
<dbReference type="AlphaFoldDB" id="A0A1F7IGZ6"/>
<dbReference type="Gene3D" id="3.90.550.10">
    <property type="entry name" value="Spore Coat Polysaccharide Biosynthesis Protein SpsA, Chain A"/>
    <property type="match status" value="1"/>
</dbReference>
<evidence type="ECO:0000256" key="2">
    <source>
        <dbReference type="ARBA" id="ARBA00022676"/>
    </source>
</evidence>
<keyword evidence="2" id="KW-0328">Glycosyltransferase</keyword>
<dbReference type="STRING" id="1802055.A3A74_06360"/>
<name>A0A1F7IGZ6_9BACT</name>
<organism evidence="5 6">
    <name type="scientific">Candidatus Roizmanbacteria bacterium RIFCSPLOWO2_01_FULL_35_13</name>
    <dbReference type="NCBI Taxonomy" id="1802055"/>
    <lineage>
        <taxon>Bacteria</taxon>
        <taxon>Candidatus Roizmaniibacteriota</taxon>
    </lineage>
</organism>
<dbReference type="PANTHER" id="PTHR43630">
    <property type="entry name" value="POLY-BETA-1,6-N-ACETYL-D-GLUCOSAMINE SYNTHASE"/>
    <property type="match status" value="1"/>
</dbReference>
<dbReference type="PANTHER" id="PTHR43630:SF1">
    <property type="entry name" value="POLY-BETA-1,6-N-ACETYL-D-GLUCOSAMINE SYNTHASE"/>
    <property type="match status" value="1"/>
</dbReference>
<comment type="similarity">
    <text evidence="1">Belongs to the glycosyltransferase 2 family.</text>
</comment>
<keyword evidence="3" id="KW-0808">Transferase</keyword>
<gene>
    <name evidence="5" type="ORF">A3A74_06360</name>
</gene>
<dbReference type="GO" id="GO:0016757">
    <property type="term" value="F:glycosyltransferase activity"/>
    <property type="evidence" value="ECO:0007669"/>
    <property type="project" value="UniProtKB-KW"/>
</dbReference>
<reference evidence="5 6" key="1">
    <citation type="journal article" date="2016" name="Nat. Commun.">
        <title>Thousands of microbial genomes shed light on interconnected biogeochemical processes in an aquifer system.</title>
        <authorList>
            <person name="Anantharaman K."/>
            <person name="Brown C.T."/>
            <person name="Hug L.A."/>
            <person name="Sharon I."/>
            <person name="Castelle C.J."/>
            <person name="Probst A.J."/>
            <person name="Thomas B.C."/>
            <person name="Singh A."/>
            <person name="Wilkins M.J."/>
            <person name="Karaoz U."/>
            <person name="Brodie E.L."/>
            <person name="Williams K.H."/>
            <person name="Hubbard S.S."/>
            <person name="Banfield J.F."/>
        </authorList>
    </citation>
    <scope>NUCLEOTIDE SEQUENCE [LARGE SCALE GENOMIC DNA]</scope>
</reference>
<dbReference type="CDD" id="cd00761">
    <property type="entry name" value="Glyco_tranf_GTA_type"/>
    <property type="match status" value="1"/>
</dbReference>
<evidence type="ECO:0000313" key="6">
    <source>
        <dbReference type="Proteomes" id="UP000179270"/>
    </source>
</evidence>